<dbReference type="Proteomes" id="UP000025227">
    <property type="component" value="Unplaced"/>
</dbReference>
<feature type="transmembrane region" description="Helical" evidence="5">
    <location>
        <begin position="205"/>
        <end position="228"/>
    </location>
</feature>
<feature type="transmembrane region" description="Helical" evidence="5">
    <location>
        <begin position="86"/>
        <end position="108"/>
    </location>
</feature>
<feature type="domain" description="G-protein coupled receptors family 1 profile" evidence="6">
    <location>
        <begin position="98"/>
        <end position="363"/>
    </location>
</feature>
<dbReference type="GO" id="GO:0016020">
    <property type="term" value="C:membrane"/>
    <property type="evidence" value="ECO:0007669"/>
    <property type="project" value="UniProtKB-SubCell"/>
</dbReference>
<dbReference type="InterPro" id="IPR053286">
    <property type="entry name" value="Nematode_rcpt-like_srab"/>
</dbReference>
<feature type="transmembrane region" description="Helical" evidence="5">
    <location>
        <begin position="164"/>
        <end position="185"/>
    </location>
</feature>
<evidence type="ECO:0000256" key="1">
    <source>
        <dbReference type="ARBA" id="ARBA00004141"/>
    </source>
</evidence>
<proteinExistence type="predicted"/>
<dbReference type="WBParaSite" id="HCON_00062050-00001">
    <property type="protein sequence ID" value="HCON_00062050-00001"/>
    <property type="gene ID" value="HCON_00062050"/>
</dbReference>
<dbReference type="AlphaFoldDB" id="A0A7I4Y7L3"/>
<reference evidence="8" key="1">
    <citation type="submission" date="2020-12" db="UniProtKB">
        <authorList>
            <consortium name="WormBaseParasite"/>
        </authorList>
    </citation>
    <scope>IDENTIFICATION</scope>
    <source>
        <strain evidence="8">MHco3</strain>
    </source>
</reference>
<dbReference type="SUPFAM" id="SSF81321">
    <property type="entry name" value="Family A G protein-coupled receptor-like"/>
    <property type="match status" value="1"/>
</dbReference>
<dbReference type="Pfam" id="PF10292">
    <property type="entry name" value="7TM_GPCR_Srab"/>
    <property type="match status" value="1"/>
</dbReference>
<dbReference type="PANTHER" id="PTHR46561">
    <property type="entry name" value="SERPENTINE RECEPTOR, CLASS AB (CLASS A-LIKE)-RELATED"/>
    <property type="match status" value="1"/>
</dbReference>
<dbReference type="PANTHER" id="PTHR46561:SF11">
    <property type="entry name" value="SERPENTINE RECEPTOR CLASS ALPHA_BETA-14"/>
    <property type="match status" value="1"/>
</dbReference>
<dbReference type="InterPro" id="IPR019408">
    <property type="entry name" value="7TM_GPCR_serpentine_rcpt_Srab"/>
</dbReference>
<dbReference type="CDD" id="cd00637">
    <property type="entry name" value="7tm_classA_rhodopsin-like"/>
    <property type="match status" value="1"/>
</dbReference>
<evidence type="ECO:0000313" key="7">
    <source>
        <dbReference type="Proteomes" id="UP000025227"/>
    </source>
</evidence>
<evidence type="ECO:0000259" key="6">
    <source>
        <dbReference type="PROSITE" id="PS50262"/>
    </source>
</evidence>
<dbReference type="PROSITE" id="PS50262">
    <property type="entry name" value="G_PROTEIN_RECEP_F1_2"/>
    <property type="match status" value="1"/>
</dbReference>
<accession>A0A7I4Y7L3</accession>
<evidence type="ECO:0000256" key="2">
    <source>
        <dbReference type="ARBA" id="ARBA00022692"/>
    </source>
</evidence>
<feature type="transmembrane region" description="Helical" evidence="5">
    <location>
        <begin position="304"/>
        <end position="329"/>
    </location>
</feature>
<dbReference type="InterPro" id="IPR017452">
    <property type="entry name" value="GPCR_Rhodpsn_7TM"/>
</dbReference>
<comment type="subcellular location">
    <subcellularLocation>
        <location evidence="1">Membrane</location>
        <topology evidence="1">Multi-pass membrane protein</topology>
    </subcellularLocation>
</comment>
<evidence type="ECO:0000256" key="5">
    <source>
        <dbReference type="SAM" id="Phobius"/>
    </source>
</evidence>
<keyword evidence="3 5" id="KW-1133">Transmembrane helix</keyword>
<keyword evidence="2 5" id="KW-0812">Transmembrane</keyword>
<evidence type="ECO:0000256" key="4">
    <source>
        <dbReference type="ARBA" id="ARBA00023136"/>
    </source>
</evidence>
<keyword evidence="7" id="KW-1185">Reference proteome</keyword>
<feature type="transmembrane region" description="Helical" evidence="5">
    <location>
        <begin position="120"/>
        <end position="144"/>
    </location>
</feature>
<keyword evidence="4 5" id="KW-0472">Membrane</keyword>
<feature type="transmembrane region" description="Helical" evidence="5">
    <location>
        <begin position="341"/>
        <end position="365"/>
    </location>
</feature>
<sequence length="426" mass="47915">ARSAVSFANLLPNLTTAYGTNDFHASSIANEGERHSLMQSLNADDIVKTAKKALLSYSVSIQNYTLEDCQIAYHATTNSLMQTIRFVHIFFCFIGVTSSSLFIFVLISRSSQNLHVNLRLSLASLSFAAWIACTQLLLIAVYSLMKTLSEDNPCNSLYEAKSCAIARFPVVLSIYATLCGILILAVERTIATLKYKTYEVHGSRIVAIILIGAQWLISSVFAVLSVLIRSDPGYVHYCTVYVSHPRTAVFSLCVMSAMEAVALVYFILLLHSNQRRQVNEFVNNAMHTLTERYQLQENVRIMRILIPSVTVHAVLGMIGLVSLLVFAIVYRSAEERMVVRFAPFSELVLLVVPVYAVVFPFVAIVRNKQLWQASRRALPCFFNDRPAPPSEDRLIPDHTVIVSRPSKQMERDSDTHFDMLQEMWKK</sequence>
<protein>
    <submittedName>
        <fullName evidence="8">G_PROTEIN_RECEP_F1_2 domain-containing protein</fullName>
    </submittedName>
</protein>
<dbReference type="OrthoDB" id="5794765at2759"/>
<evidence type="ECO:0000313" key="8">
    <source>
        <dbReference type="WBParaSite" id="HCON_00062050-00001"/>
    </source>
</evidence>
<feature type="transmembrane region" description="Helical" evidence="5">
    <location>
        <begin position="248"/>
        <end position="270"/>
    </location>
</feature>
<evidence type="ECO:0000256" key="3">
    <source>
        <dbReference type="ARBA" id="ARBA00022989"/>
    </source>
</evidence>
<dbReference type="Gene3D" id="1.20.1070.10">
    <property type="entry name" value="Rhodopsin 7-helix transmembrane proteins"/>
    <property type="match status" value="1"/>
</dbReference>
<name>A0A7I4Y7L3_HAECO</name>
<organism evidence="7 8">
    <name type="scientific">Haemonchus contortus</name>
    <name type="common">Barber pole worm</name>
    <dbReference type="NCBI Taxonomy" id="6289"/>
    <lineage>
        <taxon>Eukaryota</taxon>
        <taxon>Metazoa</taxon>
        <taxon>Ecdysozoa</taxon>
        <taxon>Nematoda</taxon>
        <taxon>Chromadorea</taxon>
        <taxon>Rhabditida</taxon>
        <taxon>Rhabditina</taxon>
        <taxon>Rhabditomorpha</taxon>
        <taxon>Strongyloidea</taxon>
        <taxon>Trichostrongylidae</taxon>
        <taxon>Haemonchus</taxon>
    </lineage>
</organism>